<proteinExistence type="predicted"/>
<dbReference type="PATRIC" id="fig|1423740.3.peg.697"/>
<evidence type="ECO:0000313" key="2">
    <source>
        <dbReference type="EMBL" id="KRL85281.1"/>
    </source>
</evidence>
<protein>
    <recommendedName>
        <fullName evidence="4">Integral membrane protein</fullName>
    </recommendedName>
</protein>
<dbReference type="EMBL" id="AZFH01000001">
    <property type="protein sequence ID" value="KRL85281.1"/>
    <property type="molecule type" value="Genomic_DNA"/>
</dbReference>
<evidence type="ECO:0000256" key="1">
    <source>
        <dbReference type="SAM" id="Phobius"/>
    </source>
</evidence>
<feature type="transmembrane region" description="Helical" evidence="1">
    <location>
        <begin position="44"/>
        <end position="73"/>
    </location>
</feature>
<comment type="caution">
    <text evidence="2">The sequence shown here is derived from an EMBL/GenBank/DDBJ whole genome shotgun (WGS) entry which is preliminary data.</text>
</comment>
<reference evidence="2 3" key="1">
    <citation type="journal article" date="2015" name="Genome Announc.">
        <title>Expanding the biotechnology potential of lactobacilli through comparative genomics of 213 strains and associated genera.</title>
        <authorList>
            <person name="Sun Z."/>
            <person name="Harris H.M."/>
            <person name="McCann A."/>
            <person name="Guo C."/>
            <person name="Argimon S."/>
            <person name="Zhang W."/>
            <person name="Yang X."/>
            <person name="Jeffery I.B."/>
            <person name="Cooney J.C."/>
            <person name="Kagawa T.F."/>
            <person name="Liu W."/>
            <person name="Song Y."/>
            <person name="Salvetti E."/>
            <person name="Wrobel A."/>
            <person name="Rasinkangas P."/>
            <person name="Parkhill J."/>
            <person name="Rea M.C."/>
            <person name="O'Sullivan O."/>
            <person name="Ritari J."/>
            <person name="Douillard F.P."/>
            <person name="Paul Ross R."/>
            <person name="Yang R."/>
            <person name="Briner A.E."/>
            <person name="Felis G.E."/>
            <person name="de Vos W.M."/>
            <person name="Barrangou R."/>
            <person name="Klaenhammer T.R."/>
            <person name="Caufield P.W."/>
            <person name="Cui Y."/>
            <person name="Zhang H."/>
            <person name="O'Toole P.W."/>
        </authorList>
    </citation>
    <scope>NUCLEOTIDE SEQUENCE [LARGE SCALE GENOMIC DNA]</scope>
    <source>
        <strain evidence="2 3">DSM 15833</strain>
    </source>
</reference>
<evidence type="ECO:0008006" key="4">
    <source>
        <dbReference type="Google" id="ProtNLM"/>
    </source>
</evidence>
<name>A0A0R1TVI3_9LACO</name>
<keyword evidence="1" id="KW-0812">Transmembrane</keyword>
<dbReference type="RefSeq" id="WP_025020232.1">
    <property type="nucleotide sequence ID" value="NZ_AZFH01000001.1"/>
</dbReference>
<keyword evidence="1" id="KW-1133">Transmembrane helix</keyword>
<sequence length="119" mass="13778">MIIDWYLSALSLIIAYLLTKLVLPNFRFWPRWLQPLDSLGAASLIIYFILAPTFFGFLAHAILVLAASVWGIFLTLFTALSQGDVIYHRFWFAYWRTMSLLLLINALVMIITKAILFYL</sequence>
<dbReference type="AlphaFoldDB" id="A0A0R1TVI3"/>
<dbReference type="Proteomes" id="UP000051048">
    <property type="component" value="Unassembled WGS sequence"/>
</dbReference>
<feature type="transmembrane region" description="Helical" evidence="1">
    <location>
        <begin position="6"/>
        <end position="23"/>
    </location>
</feature>
<dbReference type="STRING" id="1423740.FC36_GL000651"/>
<feature type="transmembrane region" description="Helical" evidence="1">
    <location>
        <begin position="93"/>
        <end position="118"/>
    </location>
</feature>
<dbReference type="OrthoDB" id="2299708at2"/>
<keyword evidence="1" id="KW-0472">Membrane</keyword>
<accession>A0A0R1TVI3</accession>
<organism evidence="2 3">
    <name type="scientific">Ligilactobacillus equi DSM 15833 = JCM 10991</name>
    <dbReference type="NCBI Taxonomy" id="1423740"/>
    <lineage>
        <taxon>Bacteria</taxon>
        <taxon>Bacillati</taxon>
        <taxon>Bacillota</taxon>
        <taxon>Bacilli</taxon>
        <taxon>Lactobacillales</taxon>
        <taxon>Lactobacillaceae</taxon>
        <taxon>Ligilactobacillus</taxon>
    </lineage>
</organism>
<evidence type="ECO:0000313" key="3">
    <source>
        <dbReference type="Proteomes" id="UP000051048"/>
    </source>
</evidence>
<gene>
    <name evidence="2" type="ORF">FC36_GL000651</name>
</gene>